<accession>A0A1N7JZK0</accession>
<evidence type="ECO:0000313" key="2">
    <source>
        <dbReference type="EMBL" id="SIS54731.1"/>
    </source>
</evidence>
<dbReference type="EMBL" id="FTOF01000012">
    <property type="protein sequence ID" value="SIS54731.1"/>
    <property type="molecule type" value="Genomic_DNA"/>
</dbReference>
<name>A0A1N7JZK0_9CORY</name>
<gene>
    <name evidence="2" type="ORF">SAMN05444817_11267</name>
</gene>
<organism evidence="2 3">
    <name type="scientific">Corynebacterium appendicis CIP 107643</name>
    <dbReference type="NCBI Taxonomy" id="1161099"/>
    <lineage>
        <taxon>Bacteria</taxon>
        <taxon>Bacillati</taxon>
        <taxon>Actinomycetota</taxon>
        <taxon>Actinomycetes</taxon>
        <taxon>Mycobacteriales</taxon>
        <taxon>Corynebacteriaceae</taxon>
        <taxon>Corynebacterium</taxon>
    </lineage>
</organism>
<dbReference type="STRING" id="1161099.SAMN05444817_11267"/>
<dbReference type="OrthoDB" id="4548219at2"/>
<keyword evidence="1" id="KW-1133">Transmembrane helix</keyword>
<feature type="transmembrane region" description="Helical" evidence="1">
    <location>
        <begin position="26"/>
        <end position="47"/>
    </location>
</feature>
<keyword evidence="1" id="KW-0472">Membrane</keyword>
<feature type="transmembrane region" description="Helical" evidence="1">
    <location>
        <begin position="53"/>
        <end position="76"/>
    </location>
</feature>
<sequence length="216" mass="24006">MNRFHFDVDEDFAKKHNEMLRDTRKVTISGISLFVICVVAAVLLWTLTPDNSAWGWFGVIGLVPFGIVMLIVGLMVPRSVGGAQELYDRYPLVPAVIAEVNPRDVMLMALVNINVDETIPPKYGAALRTVSSIPGIDEPKVGTKVPSVAVGGRRTTRDKDHWQEVTPMPIAWATPDRDVVKQARAAIPQEQWNKLDKARAKLDDVKATRMNLLPLK</sequence>
<dbReference type="Pfam" id="PF11580">
    <property type="entry name" value="DUF3239"/>
    <property type="match status" value="1"/>
</dbReference>
<dbReference type="AlphaFoldDB" id="A0A1N7JZK0"/>
<evidence type="ECO:0008006" key="4">
    <source>
        <dbReference type="Google" id="ProtNLM"/>
    </source>
</evidence>
<dbReference type="Proteomes" id="UP000186292">
    <property type="component" value="Unassembled WGS sequence"/>
</dbReference>
<keyword evidence="3" id="KW-1185">Reference proteome</keyword>
<evidence type="ECO:0000313" key="3">
    <source>
        <dbReference type="Proteomes" id="UP000186292"/>
    </source>
</evidence>
<reference evidence="3" key="1">
    <citation type="submission" date="2017-01" db="EMBL/GenBank/DDBJ databases">
        <authorList>
            <person name="Varghese N."/>
            <person name="Submissions S."/>
        </authorList>
    </citation>
    <scope>NUCLEOTIDE SEQUENCE [LARGE SCALE GENOMIC DNA]</scope>
    <source>
        <strain evidence="3">DSM 44531</strain>
    </source>
</reference>
<evidence type="ECO:0000256" key="1">
    <source>
        <dbReference type="SAM" id="Phobius"/>
    </source>
</evidence>
<protein>
    <recommendedName>
        <fullName evidence="4">DUF3239 domain-containing protein</fullName>
    </recommendedName>
</protein>
<dbReference type="Gene3D" id="2.40.410.10">
    <property type="entry name" value="putative membrane protein from Corynebacterium diphtheriae superfamily"/>
    <property type="match status" value="1"/>
</dbReference>
<dbReference type="InterPro" id="IPR021632">
    <property type="entry name" value="DUF3239"/>
</dbReference>
<dbReference type="InterPro" id="IPR023124">
    <property type="entry name" value="DUF3239_dom_sf"/>
</dbReference>
<dbReference type="RefSeq" id="WP_076599775.1">
    <property type="nucleotide sequence ID" value="NZ_CP046976.1"/>
</dbReference>
<keyword evidence="1" id="KW-0812">Transmembrane</keyword>
<proteinExistence type="predicted"/>